<dbReference type="NCBIfam" id="NF006181">
    <property type="entry name" value="PRK08314.1"/>
    <property type="match status" value="1"/>
</dbReference>
<evidence type="ECO:0000259" key="1">
    <source>
        <dbReference type="Pfam" id="PF00501"/>
    </source>
</evidence>
<organism evidence="3 4">
    <name type="scientific">Azotobacter vinelandii (strain DJ / ATCC BAA-1303)</name>
    <dbReference type="NCBI Taxonomy" id="322710"/>
    <lineage>
        <taxon>Bacteria</taxon>
        <taxon>Pseudomonadati</taxon>
        <taxon>Pseudomonadota</taxon>
        <taxon>Gammaproteobacteria</taxon>
        <taxon>Pseudomonadales</taxon>
        <taxon>Pseudomonadaceae</taxon>
        <taxon>Azotobacter</taxon>
    </lineage>
</organism>
<evidence type="ECO:0000313" key="3">
    <source>
        <dbReference type="EMBL" id="ACO77950.1"/>
    </source>
</evidence>
<feature type="domain" description="AMP-binding enzyme C-terminal" evidence="2">
    <location>
        <begin position="463"/>
        <end position="538"/>
    </location>
</feature>
<dbReference type="STRING" id="322710.Avin_17370"/>
<accession>C1DSJ5</accession>
<feature type="domain" description="AMP-dependent synthetase/ligase" evidence="1">
    <location>
        <begin position="28"/>
        <end position="409"/>
    </location>
</feature>
<dbReference type="SUPFAM" id="SSF56801">
    <property type="entry name" value="Acetyl-CoA synthetase-like"/>
    <property type="match status" value="1"/>
</dbReference>
<evidence type="ECO:0000313" key="4">
    <source>
        <dbReference type="Proteomes" id="UP000002424"/>
    </source>
</evidence>
<gene>
    <name evidence="3" type="ordered locus">Avin_17370</name>
</gene>
<dbReference type="InterPro" id="IPR042099">
    <property type="entry name" value="ANL_N_sf"/>
</dbReference>
<name>C1DSJ5_AZOVD</name>
<dbReference type="OrthoDB" id="9803968at2"/>
<dbReference type="RefSeq" id="WP_012700360.1">
    <property type="nucleotide sequence ID" value="NC_012560.1"/>
</dbReference>
<reference evidence="3 4" key="1">
    <citation type="journal article" date="2009" name="J. Bacteriol.">
        <title>Genome sequence of Azotobacter vinelandii, an obligate aerobe specialized to support diverse anaerobic metabolic processes.</title>
        <authorList>
            <person name="Setubal J.C."/>
            <person name="dos Santos P."/>
            <person name="Goldman B.S."/>
            <person name="Ertesvag H."/>
            <person name="Espin G."/>
            <person name="Rubio L.M."/>
            <person name="Valla S."/>
            <person name="Almeida N.F."/>
            <person name="Balasubramanian D."/>
            <person name="Cromes L."/>
            <person name="Curatti L."/>
            <person name="Du Z."/>
            <person name="Godsy E."/>
            <person name="Goodner B."/>
            <person name="Hellner-Burris K."/>
            <person name="Hernandez J.A."/>
            <person name="Houmiel K."/>
            <person name="Imperial J."/>
            <person name="Kennedy C."/>
            <person name="Larson T.J."/>
            <person name="Latreille P."/>
            <person name="Ligon L.S."/>
            <person name="Lu J."/>
            <person name="Maerk M."/>
            <person name="Miller N.M."/>
            <person name="Norton S."/>
            <person name="O'Carroll I.P."/>
            <person name="Paulsen I."/>
            <person name="Raulfs E.C."/>
            <person name="Roemer R."/>
            <person name="Rosser J."/>
            <person name="Segura D."/>
            <person name="Slater S."/>
            <person name="Stricklin S.L."/>
            <person name="Studholme D.J."/>
            <person name="Sun J."/>
            <person name="Viana C.J."/>
            <person name="Wallin E."/>
            <person name="Wang B."/>
            <person name="Wheeler C."/>
            <person name="Zhu H."/>
            <person name="Dean D.R."/>
            <person name="Dixon R."/>
            <person name="Wood D."/>
        </authorList>
    </citation>
    <scope>NUCLEOTIDE SEQUENCE [LARGE SCALE GENOMIC DNA]</scope>
    <source>
        <strain evidence="4">DJ / ATCC BAA-1303</strain>
    </source>
</reference>
<dbReference type="PANTHER" id="PTHR43767:SF1">
    <property type="entry name" value="NONRIBOSOMAL PEPTIDE SYNTHASE PES1 (EUROFUNG)-RELATED"/>
    <property type="match status" value="1"/>
</dbReference>
<dbReference type="HOGENOM" id="CLU_000022_59_7_6"/>
<dbReference type="GeneID" id="88185001"/>
<dbReference type="Gene3D" id="3.30.300.30">
    <property type="match status" value="1"/>
</dbReference>
<dbReference type="EnsemblBacteria" id="ACO77950">
    <property type="protein sequence ID" value="ACO77950"/>
    <property type="gene ID" value="Avin_17370"/>
</dbReference>
<dbReference type="InterPro" id="IPR045851">
    <property type="entry name" value="AMP-bd_C_sf"/>
</dbReference>
<sequence length="551" mass="61834">MTRLHFKHWPRHLPLHLSYPATGFTEHLETNARRYPNKVAVDFYGRTFTYRELYERVERLAGHLRHRAGVEPGDRVLLDMQNSLAYIVGFYAVLRADAVAVPVNPMNRSEELAWYLEDTGAKVALVGAELLEHFLPLRRDGAPAHLIVARYADDLPAEADLPVPDALLAAPEARDHDGVVSLRTALEHPPLAEPARHCGEQLAALLYTSGTTAHPKGCMLSHRALNAQLVTQANCNPWSNEARVLSVVPFFHVTGMIAAMGLPLFLGGTLHLMSRWDRLCAVQAIHRHRITHWCNIPTMVVDLLALPDVEQYDFSSLVCVYGGGTSMPLAVAERFFALTGLEYQEGWGMTEMVAGVHLNPYGRSKRQCLGVPMFEVDTRVLDPDTGGELGIGEKGELISRGPCMFSGYWNNPQATREAFVEFDGQRFFRTGDIGYYDEEGYFFMADRLKRMVNVSGYKVWPSEVENILYRHPAIQEACVIACNRNDRGETVKALVALRPGATLAAEELMDWAREHMAAYKIPRAVEFVDELPKTGSGKIQWRLLQEQENKK</sequence>
<dbReference type="InterPro" id="IPR025110">
    <property type="entry name" value="AMP-bd_C"/>
</dbReference>
<dbReference type="AlphaFoldDB" id="C1DSJ5"/>
<dbReference type="KEGG" id="avn:Avin_17370"/>
<dbReference type="PANTHER" id="PTHR43767">
    <property type="entry name" value="LONG-CHAIN-FATTY-ACID--COA LIGASE"/>
    <property type="match status" value="1"/>
</dbReference>
<keyword evidence="4" id="KW-1185">Reference proteome</keyword>
<evidence type="ECO:0000259" key="2">
    <source>
        <dbReference type="Pfam" id="PF13193"/>
    </source>
</evidence>
<dbReference type="InterPro" id="IPR000873">
    <property type="entry name" value="AMP-dep_synth/lig_dom"/>
</dbReference>
<dbReference type="EMBL" id="CP001157">
    <property type="protein sequence ID" value="ACO77950.1"/>
    <property type="molecule type" value="Genomic_DNA"/>
</dbReference>
<dbReference type="GO" id="GO:0016878">
    <property type="term" value="F:acid-thiol ligase activity"/>
    <property type="evidence" value="ECO:0007669"/>
    <property type="project" value="UniProtKB-ARBA"/>
</dbReference>
<dbReference type="Pfam" id="PF13193">
    <property type="entry name" value="AMP-binding_C"/>
    <property type="match status" value="1"/>
</dbReference>
<protein>
    <submittedName>
        <fullName evidence="3">Long-chain-fatty-acid--CoA ligase</fullName>
    </submittedName>
</protein>
<dbReference type="InterPro" id="IPR050237">
    <property type="entry name" value="ATP-dep_AMP-bd_enzyme"/>
</dbReference>
<dbReference type="Gene3D" id="3.40.50.12780">
    <property type="entry name" value="N-terminal domain of ligase-like"/>
    <property type="match status" value="1"/>
</dbReference>
<proteinExistence type="predicted"/>
<keyword evidence="3" id="KW-0436">Ligase</keyword>
<dbReference type="Pfam" id="PF00501">
    <property type="entry name" value="AMP-binding"/>
    <property type="match status" value="1"/>
</dbReference>
<dbReference type="Proteomes" id="UP000002424">
    <property type="component" value="Chromosome"/>
</dbReference>
<dbReference type="eggNOG" id="COG0318">
    <property type="taxonomic scope" value="Bacteria"/>
</dbReference>